<gene>
    <name evidence="1" type="ORF">ANAPHAGO_00885</name>
</gene>
<sequence>MKYRSGVFWRSSFSAVFSVRTDARPIAIASMRFVPCAADFRVLV</sequence>
<dbReference type="Proteomes" id="UP000055047">
    <property type="component" value="Unassembled WGS sequence"/>
</dbReference>
<dbReference type="AlphaFoldDB" id="A0A098GKP5"/>
<organism evidence="1 2">
    <name type="scientific">Anaplasma phagocytophilum</name>
    <name type="common">Ehrlichia phagocytophila</name>
    <dbReference type="NCBI Taxonomy" id="948"/>
    <lineage>
        <taxon>Bacteria</taxon>
        <taxon>Pseudomonadati</taxon>
        <taxon>Pseudomonadota</taxon>
        <taxon>Alphaproteobacteria</taxon>
        <taxon>Rickettsiales</taxon>
        <taxon>Anaplasmataceae</taxon>
        <taxon>Anaplasma</taxon>
        <taxon>phagocytophilum group</taxon>
    </lineage>
</organism>
<evidence type="ECO:0000313" key="2">
    <source>
        <dbReference type="Proteomes" id="UP000055047"/>
    </source>
</evidence>
<reference evidence="1 2" key="1">
    <citation type="submission" date="2014-09" db="EMBL/GenBank/DDBJ databases">
        <authorList>
            <person name="Loux Valentin"/>
            <person name="Dugat Thibaut"/>
        </authorList>
    </citation>
    <scope>NUCLEOTIDE SEQUENCE [LARGE SCALE GENOMIC DNA]</scope>
    <source>
        <strain evidence="1 2">BOV-10_179</strain>
    </source>
</reference>
<protein>
    <submittedName>
        <fullName evidence="1">Uncharacterized protein</fullName>
    </submittedName>
</protein>
<accession>A0A098GKP5</accession>
<proteinExistence type="predicted"/>
<name>A0A098GKP5_ANAPH</name>
<evidence type="ECO:0000313" key="1">
    <source>
        <dbReference type="EMBL" id="CEH11096.1"/>
    </source>
</evidence>
<dbReference type="EMBL" id="CCXQ01000066">
    <property type="protein sequence ID" value="CEH11096.1"/>
    <property type="molecule type" value="Genomic_DNA"/>
</dbReference>